<name>A0A438KRV2_VITVI</name>
<evidence type="ECO:0000256" key="1">
    <source>
        <dbReference type="SAM" id="Phobius"/>
    </source>
</evidence>
<dbReference type="Gene3D" id="3.60.40.10">
    <property type="entry name" value="PPM-type phosphatase domain"/>
    <property type="match status" value="1"/>
</dbReference>
<evidence type="ECO:0008006" key="4">
    <source>
        <dbReference type="Google" id="ProtNLM"/>
    </source>
</evidence>
<evidence type="ECO:0000313" key="2">
    <source>
        <dbReference type="EMBL" id="RVX23916.1"/>
    </source>
</evidence>
<keyword evidence="1" id="KW-0812">Transmembrane</keyword>
<gene>
    <name evidence="2" type="primary">VvCHDp000042</name>
    <name evidence="2" type="ORF">CK203_000402</name>
</gene>
<accession>A0A438KRV2</accession>
<dbReference type="AlphaFoldDB" id="A0A438KRV2"/>
<evidence type="ECO:0000313" key="3">
    <source>
        <dbReference type="Proteomes" id="UP000288805"/>
    </source>
</evidence>
<sequence length="218" mass="24553">MEGEGNLGHWLPGLEGAFSIQIVICGILSAAYHCTTRKNYEDKLVKRTAKKGLVSIEQMSYVKKVETTIHILVHCGKVDLWEGDANKCGNWLLHDYFGVFGRRGIERPLKVWSSQNWHSMTASSEVFLLVMDNQEAVDIARKIKDPQKAAKHLTAEALRRESKDDISCVVVRFKGCSGLAFDSCHWWGALDYSELAVVGALGLPWVWQPWVMGMDLFL</sequence>
<keyword evidence="1" id="KW-1133">Transmembrane helix</keyword>
<feature type="transmembrane region" description="Helical" evidence="1">
    <location>
        <begin position="16"/>
        <end position="34"/>
    </location>
</feature>
<organism evidence="2 3">
    <name type="scientific">Vitis vinifera</name>
    <name type="common">Grape</name>
    <dbReference type="NCBI Taxonomy" id="29760"/>
    <lineage>
        <taxon>Eukaryota</taxon>
        <taxon>Viridiplantae</taxon>
        <taxon>Streptophyta</taxon>
        <taxon>Embryophyta</taxon>
        <taxon>Tracheophyta</taxon>
        <taxon>Spermatophyta</taxon>
        <taxon>Magnoliopsida</taxon>
        <taxon>eudicotyledons</taxon>
        <taxon>Gunneridae</taxon>
        <taxon>Pentapetalae</taxon>
        <taxon>rosids</taxon>
        <taxon>Vitales</taxon>
        <taxon>Vitaceae</taxon>
        <taxon>Viteae</taxon>
        <taxon>Vitis</taxon>
    </lineage>
</organism>
<protein>
    <recommendedName>
        <fullName evidence="4">PPM-type phosphatase domain-containing protein</fullName>
    </recommendedName>
</protein>
<dbReference type="Proteomes" id="UP000288805">
    <property type="component" value="Unassembled WGS sequence"/>
</dbReference>
<keyword evidence="1" id="KW-0472">Membrane</keyword>
<dbReference type="EMBL" id="QGNW01000001">
    <property type="protein sequence ID" value="RVX23916.1"/>
    <property type="molecule type" value="Genomic_DNA"/>
</dbReference>
<dbReference type="SUPFAM" id="SSF81606">
    <property type="entry name" value="PP2C-like"/>
    <property type="match status" value="1"/>
</dbReference>
<comment type="caution">
    <text evidence="2">The sequence shown here is derived from an EMBL/GenBank/DDBJ whole genome shotgun (WGS) entry which is preliminary data.</text>
</comment>
<reference evidence="2 3" key="1">
    <citation type="journal article" date="2018" name="PLoS Genet.">
        <title>Population sequencing reveals clonal diversity and ancestral inbreeding in the grapevine cultivar Chardonnay.</title>
        <authorList>
            <person name="Roach M.J."/>
            <person name="Johnson D.L."/>
            <person name="Bohlmann J."/>
            <person name="van Vuuren H.J."/>
            <person name="Jones S.J."/>
            <person name="Pretorius I.S."/>
            <person name="Schmidt S.A."/>
            <person name="Borneman A.R."/>
        </authorList>
    </citation>
    <scope>NUCLEOTIDE SEQUENCE [LARGE SCALE GENOMIC DNA]</scope>
    <source>
        <strain evidence="3">cv. Chardonnay</strain>
        <tissue evidence="2">Leaf</tissue>
    </source>
</reference>
<proteinExistence type="predicted"/>
<dbReference type="InterPro" id="IPR036457">
    <property type="entry name" value="PPM-type-like_dom_sf"/>
</dbReference>